<organism evidence="1 2">
    <name type="scientific">Photobacterium kishitanii</name>
    <dbReference type="NCBI Taxonomy" id="318456"/>
    <lineage>
        <taxon>Bacteria</taxon>
        <taxon>Pseudomonadati</taxon>
        <taxon>Pseudomonadota</taxon>
        <taxon>Gammaproteobacteria</taxon>
        <taxon>Vibrionales</taxon>
        <taxon>Vibrionaceae</taxon>
        <taxon>Photobacterium</taxon>
    </lineage>
</organism>
<dbReference type="RefSeq" id="WP_107288955.1">
    <property type="nucleotide sequence ID" value="NZ_PYNF01000003.1"/>
</dbReference>
<reference evidence="1 2" key="1">
    <citation type="submission" date="2018-01" db="EMBL/GenBank/DDBJ databases">
        <title>Whole genome sequencing of Histamine producing bacteria.</title>
        <authorList>
            <person name="Butler K."/>
        </authorList>
    </citation>
    <scope>NUCLEOTIDE SEQUENCE [LARGE SCALE GENOMIC DNA]</scope>
    <source>
        <strain evidence="1 2">FS-7.2</strain>
    </source>
</reference>
<dbReference type="AlphaFoldDB" id="A0A2T3KKS9"/>
<proteinExistence type="predicted"/>
<name>A0A2T3KKS9_9GAMM</name>
<gene>
    <name evidence="1" type="ORF">C9J27_04155</name>
</gene>
<dbReference type="Proteomes" id="UP000241426">
    <property type="component" value="Unassembled WGS sequence"/>
</dbReference>
<protein>
    <submittedName>
        <fullName evidence="1">Uncharacterized protein</fullName>
    </submittedName>
</protein>
<accession>A0A2T3KKS9</accession>
<comment type="caution">
    <text evidence="1">The sequence shown here is derived from an EMBL/GenBank/DDBJ whole genome shotgun (WGS) entry which is preliminary data.</text>
</comment>
<dbReference type="EMBL" id="PYNF01000003">
    <property type="protein sequence ID" value="PSV00325.1"/>
    <property type="molecule type" value="Genomic_DNA"/>
</dbReference>
<evidence type="ECO:0000313" key="2">
    <source>
        <dbReference type="Proteomes" id="UP000241426"/>
    </source>
</evidence>
<sequence>MSHLSTLLSNAKGYTSRIGDNTLCLINNASISVAHVGGDFVYNEADVLLIIGGTYREDKVILKQSCDDGGYLAFVVTQQGVNNMYPEQLRLAIKNKKLNEMGVVKIDALDNLAESYFDNLEDALDCHL</sequence>
<evidence type="ECO:0000313" key="1">
    <source>
        <dbReference type="EMBL" id="PSV00325.1"/>
    </source>
</evidence>